<dbReference type="KEGG" id="bcel:BcellWH2_04370"/>
<dbReference type="AlphaFoldDB" id="A0A0N7IFZ6"/>
<reference evidence="1 2" key="1">
    <citation type="journal article" date="2015" name="Science">
        <title>Genetic determinants of in vivo fitness and diet responsiveness in multiple human gut Bacteroides.</title>
        <authorList>
            <person name="Wu M."/>
            <person name="McNulty N.P."/>
            <person name="Rodionov D.A."/>
            <person name="Khoroshkin M.S."/>
            <person name="Griffin N.W."/>
            <person name="Cheng J."/>
            <person name="Latreille P."/>
            <person name="Kerstetter R.A."/>
            <person name="Terrapon N."/>
            <person name="Henrissat B."/>
            <person name="Osterman A.L."/>
            <person name="Gordon J.I."/>
        </authorList>
    </citation>
    <scope>NUCLEOTIDE SEQUENCE [LARGE SCALE GENOMIC DNA]</scope>
    <source>
        <strain evidence="1 2">WH2</strain>
    </source>
</reference>
<dbReference type="Proteomes" id="UP000061809">
    <property type="component" value="Chromosome"/>
</dbReference>
<name>A0A0N7IFZ6_9BACE</name>
<organism evidence="1 2">
    <name type="scientific">Bacteroides cellulosilyticus</name>
    <dbReference type="NCBI Taxonomy" id="246787"/>
    <lineage>
        <taxon>Bacteria</taxon>
        <taxon>Pseudomonadati</taxon>
        <taxon>Bacteroidota</taxon>
        <taxon>Bacteroidia</taxon>
        <taxon>Bacteroidales</taxon>
        <taxon>Bacteroidaceae</taxon>
        <taxon>Bacteroides</taxon>
    </lineage>
</organism>
<protein>
    <submittedName>
        <fullName evidence="1">Uncharacterized protein</fullName>
    </submittedName>
</protein>
<gene>
    <name evidence="1" type="ORF">BcellWH2_04370</name>
</gene>
<dbReference type="PATRIC" id="fig|246787.4.peg.4513"/>
<dbReference type="EMBL" id="CP012801">
    <property type="protein sequence ID" value="ALJ61587.1"/>
    <property type="molecule type" value="Genomic_DNA"/>
</dbReference>
<evidence type="ECO:0000313" key="1">
    <source>
        <dbReference type="EMBL" id="ALJ61587.1"/>
    </source>
</evidence>
<sequence>MDHSSILVNKFVCEYYLLEDLTSFFTPYCCEYKYI</sequence>
<proteinExistence type="predicted"/>
<accession>A0A0N7IFZ6</accession>
<evidence type="ECO:0000313" key="2">
    <source>
        <dbReference type="Proteomes" id="UP000061809"/>
    </source>
</evidence>